<protein>
    <submittedName>
        <fullName evidence="7">ABC transporter permease</fullName>
    </submittedName>
</protein>
<dbReference type="PANTHER" id="PTHR43376">
    <property type="entry name" value="OLIGOPEPTIDE TRANSPORT SYSTEM PERMEASE PROTEIN"/>
    <property type="match status" value="1"/>
</dbReference>
<dbReference type="CDD" id="cd06261">
    <property type="entry name" value="TM_PBP2"/>
    <property type="match status" value="1"/>
</dbReference>
<comment type="subcellular location">
    <subcellularLocation>
        <location evidence="1 5">Cell membrane</location>
        <topology evidence="1 5">Multi-pass membrane protein</topology>
    </subcellularLocation>
</comment>
<evidence type="ECO:0000313" key="7">
    <source>
        <dbReference type="EMBL" id="MSU06166.1"/>
    </source>
</evidence>
<reference evidence="7 8" key="1">
    <citation type="submission" date="2019-08" db="EMBL/GenBank/DDBJ databases">
        <title>In-depth cultivation of the pig gut microbiome towards novel bacterial diversity and tailored functional studies.</title>
        <authorList>
            <person name="Wylensek D."/>
            <person name="Hitch T.C.A."/>
            <person name="Clavel T."/>
        </authorList>
    </citation>
    <scope>NUCLEOTIDE SEQUENCE [LARGE SCALE GENOMIC DNA]</scope>
    <source>
        <strain evidence="7 8">NM-380-WT-3C1</strain>
    </source>
</reference>
<keyword evidence="2 5" id="KW-0812">Transmembrane</keyword>
<evidence type="ECO:0000256" key="3">
    <source>
        <dbReference type="ARBA" id="ARBA00022989"/>
    </source>
</evidence>
<dbReference type="PROSITE" id="PS50928">
    <property type="entry name" value="ABC_TM1"/>
    <property type="match status" value="1"/>
</dbReference>
<feature type="domain" description="ABC transmembrane type-1" evidence="6">
    <location>
        <begin position="70"/>
        <end position="276"/>
    </location>
</feature>
<dbReference type="InterPro" id="IPR000515">
    <property type="entry name" value="MetI-like"/>
</dbReference>
<keyword evidence="3 5" id="KW-1133">Transmembrane helix</keyword>
<comment type="similarity">
    <text evidence="5">Belongs to the binding-protein-dependent transport system permease family.</text>
</comment>
<keyword evidence="4 5" id="KW-0472">Membrane</keyword>
<evidence type="ECO:0000256" key="2">
    <source>
        <dbReference type="ARBA" id="ARBA00022692"/>
    </source>
</evidence>
<dbReference type="PANTHER" id="PTHR43376:SF1">
    <property type="entry name" value="OLIGOPEPTIDE TRANSPORT SYSTEM PERMEASE PROTEIN"/>
    <property type="match status" value="1"/>
</dbReference>
<dbReference type="EMBL" id="VUNN01000007">
    <property type="protein sequence ID" value="MSU06166.1"/>
    <property type="molecule type" value="Genomic_DNA"/>
</dbReference>
<evidence type="ECO:0000259" key="6">
    <source>
        <dbReference type="PROSITE" id="PS50928"/>
    </source>
</evidence>
<proteinExistence type="inferred from homology"/>
<gene>
    <name evidence="7" type="ORF">FYJ80_05165</name>
</gene>
<keyword evidence="8" id="KW-1185">Reference proteome</keyword>
<evidence type="ECO:0000313" key="8">
    <source>
        <dbReference type="Proteomes" id="UP000460549"/>
    </source>
</evidence>
<feature type="transmembrane region" description="Helical" evidence="5">
    <location>
        <begin position="208"/>
        <end position="233"/>
    </location>
</feature>
<feature type="transmembrane region" description="Helical" evidence="5">
    <location>
        <begin position="253"/>
        <end position="279"/>
    </location>
</feature>
<dbReference type="Pfam" id="PF00528">
    <property type="entry name" value="BPD_transp_1"/>
    <property type="match status" value="1"/>
</dbReference>
<evidence type="ECO:0000256" key="5">
    <source>
        <dbReference type="RuleBase" id="RU363032"/>
    </source>
</evidence>
<feature type="transmembrane region" description="Helical" evidence="5">
    <location>
        <begin position="74"/>
        <end position="97"/>
    </location>
</feature>
<evidence type="ECO:0000256" key="1">
    <source>
        <dbReference type="ARBA" id="ARBA00004651"/>
    </source>
</evidence>
<evidence type="ECO:0000256" key="4">
    <source>
        <dbReference type="ARBA" id="ARBA00023136"/>
    </source>
</evidence>
<dbReference type="InterPro" id="IPR035906">
    <property type="entry name" value="MetI-like_sf"/>
</dbReference>
<name>A0A7X2PC70_9SPIO</name>
<accession>A0A7X2PC70</accession>
<dbReference type="GO" id="GO:0055085">
    <property type="term" value="P:transmembrane transport"/>
    <property type="evidence" value="ECO:0007669"/>
    <property type="project" value="InterPro"/>
</dbReference>
<dbReference type="RefSeq" id="WP_154425141.1">
    <property type="nucleotide sequence ID" value="NZ_VUNN01000007.1"/>
</dbReference>
<comment type="caution">
    <text evidence="7">The sequence shown here is derived from an EMBL/GenBank/DDBJ whole genome shotgun (WGS) entry which is preliminary data.</text>
</comment>
<sequence length="288" mass="32027">MMRGNPIAYLTGMDEASLSVAQYEYYEKALHLDKNIFIQFLYYLKSLVDGTLGYSFKKQSYVAPLVLSRLRVTLLLVLPSAILAAILGLVLGLRGAYNKNKYLERTLTPIMVVLNAIPLFLLSLLLIMTLSFSYKLFPYSGLGTGFLDRVYHLVLPVLAITLALLPSRYLLVRNMGCERAKSKSVLYASQRGLRATTIRYSYILPEIISAYITNVGLSIGSGIAGSVIVEKIFSINGMGSLLNEAIFTLDYPLLQGILFITTLAMLIAVGLTNIFSFLIDPRERRRNA</sequence>
<dbReference type="Proteomes" id="UP000460549">
    <property type="component" value="Unassembled WGS sequence"/>
</dbReference>
<feature type="transmembrane region" description="Helical" evidence="5">
    <location>
        <begin position="150"/>
        <end position="171"/>
    </location>
</feature>
<dbReference type="GO" id="GO:0005886">
    <property type="term" value="C:plasma membrane"/>
    <property type="evidence" value="ECO:0007669"/>
    <property type="project" value="UniProtKB-SubCell"/>
</dbReference>
<keyword evidence="5" id="KW-0813">Transport</keyword>
<dbReference type="Gene3D" id="1.10.3720.10">
    <property type="entry name" value="MetI-like"/>
    <property type="match status" value="1"/>
</dbReference>
<feature type="transmembrane region" description="Helical" evidence="5">
    <location>
        <begin position="109"/>
        <end position="130"/>
    </location>
</feature>
<dbReference type="SUPFAM" id="SSF161098">
    <property type="entry name" value="MetI-like"/>
    <property type="match status" value="1"/>
</dbReference>
<dbReference type="AlphaFoldDB" id="A0A7X2PC70"/>
<organism evidence="7 8">
    <name type="scientific">Bullifex porci</name>
    <dbReference type="NCBI Taxonomy" id="2606638"/>
    <lineage>
        <taxon>Bacteria</taxon>
        <taxon>Pseudomonadati</taxon>
        <taxon>Spirochaetota</taxon>
        <taxon>Spirochaetia</taxon>
        <taxon>Spirochaetales</taxon>
        <taxon>Spirochaetaceae</taxon>
        <taxon>Bullifex</taxon>
    </lineage>
</organism>